<dbReference type="SFLD" id="SFLDG01123">
    <property type="entry name" value="methyltransferase_(Class_B)"/>
    <property type="match status" value="1"/>
</dbReference>
<evidence type="ECO:0000313" key="9">
    <source>
        <dbReference type="Proteomes" id="UP000177309"/>
    </source>
</evidence>
<dbReference type="Gene3D" id="3.80.30.20">
    <property type="entry name" value="tm_1862 like domain"/>
    <property type="match status" value="1"/>
</dbReference>
<dbReference type="CDD" id="cd02068">
    <property type="entry name" value="radical_SAM_B12_BD"/>
    <property type="match status" value="1"/>
</dbReference>
<organism evidence="8 9">
    <name type="scientific">candidate division WOR-1 bacterium RIFOXYC2_FULL_41_25</name>
    <dbReference type="NCBI Taxonomy" id="1802586"/>
    <lineage>
        <taxon>Bacteria</taxon>
        <taxon>Bacillati</taxon>
        <taxon>Saganbacteria</taxon>
    </lineage>
</organism>
<dbReference type="PANTHER" id="PTHR43409">
    <property type="entry name" value="ANAEROBIC MAGNESIUM-PROTOPORPHYRIN IX MONOMETHYL ESTER CYCLASE-RELATED"/>
    <property type="match status" value="1"/>
</dbReference>
<evidence type="ECO:0000259" key="7">
    <source>
        <dbReference type="PROSITE" id="PS51918"/>
    </source>
</evidence>
<gene>
    <name evidence="8" type="ORF">A2462_07435</name>
</gene>
<reference evidence="8 9" key="1">
    <citation type="journal article" date="2016" name="Nat. Commun.">
        <title>Thousands of microbial genomes shed light on interconnected biogeochemical processes in an aquifer system.</title>
        <authorList>
            <person name="Anantharaman K."/>
            <person name="Brown C.T."/>
            <person name="Hug L.A."/>
            <person name="Sharon I."/>
            <person name="Castelle C.J."/>
            <person name="Probst A.J."/>
            <person name="Thomas B.C."/>
            <person name="Singh A."/>
            <person name="Wilkins M.J."/>
            <person name="Karaoz U."/>
            <person name="Brodie E.L."/>
            <person name="Williams K.H."/>
            <person name="Hubbard S.S."/>
            <person name="Banfield J.F."/>
        </authorList>
    </citation>
    <scope>NUCLEOTIDE SEQUENCE [LARGE SCALE GENOMIC DNA]</scope>
</reference>
<dbReference type="SMART" id="SM00729">
    <property type="entry name" value="Elp3"/>
    <property type="match status" value="1"/>
</dbReference>
<dbReference type="InterPro" id="IPR006158">
    <property type="entry name" value="Cobalamin-bd"/>
</dbReference>
<dbReference type="AlphaFoldDB" id="A0A1F4TKJ0"/>
<protein>
    <submittedName>
        <fullName evidence="8">Uncharacterized protein</fullName>
    </submittedName>
</protein>
<comment type="cofactor">
    <cofactor evidence="1">
        <name>[4Fe-4S] cluster</name>
        <dbReference type="ChEBI" id="CHEBI:49883"/>
    </cofactor>
</comment>
<evidence type="ECO:0000256" key="4">
    <source>
        <dbReference type="ARBA" id="ARBA00023004"/>
    </source>
</evidence>
<evidence type="ECO:0000256" key="5">
    <source>
        <dbReference type="ARBA" id="ARBA00023014"/>
    </source>
</evidence>
<dbReference type="InterPro" id="IPR006638">
    <property type="entry name" value="Elp3/MiaA/NifB-like_rSAM"/>
</dbReference>
<dbReference type="SFLD" id="SFLDG01082">
    <property type="entry name" value="B12-binding_domain_containing"/>
    <property type="match status" value="1"/>
</dbReference>
<keyword evidence="2" id="KW-0949">S-adenosyl-L-methionine</keyword>
<dbReference type="PROSITE" id="PS51918">
    <property type="entry name" value="RADICAL_SAM"/>
    <property type="match status" value="1"/>
</dbReference>
<dbReference type="SUPFAM" id="SSF102114">
    <property type="entry name" value="Radical SAM enzymes"/>
    <property type="match status" value="1"/>
</dbReference>
<comment type="caution">
    <text evidence="8">The sequence shown here is derived from an EMBL/GenBank/DDBJ whole genome shotgun (WGS) entry which is preliminary data.</text>
</comment>
<dbReference type="InterPro" id="IPR034466">
    <property type="entry name" value="Methyltransferase_Class_B"/>
</dbReference>
<dbReference type="InterPro" id="IPR058240">
    <property type="entry name" value="rSAM_sf"/>
</dbReference>
<dbReference type="InterPro" id="IPR051198">
    <property type="entry name" value="BchE-like"/>
</dbReference>
<dbReference type="Pfam" id="PF04055">
    <property type="entry name" value="Radical_SAM"/>
    <property type="match status" value="1"/>
</dbReference>
<evidence type="ECO:0000256" key="2">
    <source>
        <dbReference type="ARBA" id="ARBA00022691"/>
    </source>
</evidence>
<dbReference type="Gene3D" id="3.40.50.280">
    <property type="entry name" value="Cobalamin-binding domain"/>
    <property type="match status" value="1"/>
</dbReference>
<sequence length="564" mass="65653">MKILIVVPRTLLSDDINYAYMFPLGLAYLSSVLKQAGHSVEGFNLNHYAGSVESLLRDKIDAENKYDFVCIGGISTIYQQINMIVDAVHNIPFKQKLIMGGGIISSEPEMMFALFKPDYLVIGEGETTICELLETLLKGGDIKQVAGLGYCNTEGKLVFNRPREPILKIDLLPYPDLEGFEFEKYLDNMHPSDYFFQDLFDFPRAYPLVCSRSCPYLCTFCFHPIGNRYRQRSVDSVMKELAVMIPKYHINLISIYDELFSNNIEWLREFCARMKEFLAKLPWECKWGCQMRVDKINDEMLKMMKNSGCYMVSYGLESYSSIVLKSMKKHITPEQIDRAIKLTLKNGLSVQGNFLFGDPAETWQTAKETLDYWKKNLEAGIMLTFVNPYPGTEIYRQCLERAIIKDKTNFIANQIFDVINITEKMSTRKFAGLWATVSEARSKYRVYGVCKDLQSREDGTVELLIQCPHCRQMIEYKNYLIPSKYYYFLMMYCRSCRRRFFIASGLCKIATRMLRLCYKVIPHISYGFFKTIWPRRYLLRYVAKKNLKRINGIFFLNKLGCRKT</sequence>
<dbReference type="GO" id="GO:0031419">
    <property type="term" value="F:cobalamin binding"/>
    <property type="evidence" value="ECO:0007669"/>
    <property type="project" value="InterPro"/>
</dbReference>
<keyword evidence="4" id="KW-0408">Iron</keyword>
<feature type="domain" description="B12-binding" evidence="6">
    <location>
        <begin position="7"/>
        <end position="143"/>
    </location>
</feature>
<dbReference type="InterPro" id="IPR023404">
    <property type="entry name" value="rSAM_horseshoe"/>
</dbReference>
<keyword evidence="5" id="KW-0411">Iron-sulfur</keyword>
<accession>A0A1F4TKJ0</accession>
<proteinExistence type="predicted"/>
<dbReference type="InterPro" id="IPR007197">
    <property type="entry name" value="rSAM"/>
</dbReference>
<dbReference type="PROSITE" id="PS51332">
    <property type="entry name" value="B12_BINDING"/>
    <property type="match status" value="1"/>
</dbReference>
<evidence type="ECO:0000256" key="1">
    <source>
        <dbReference type="ARBA" id="ARBA00001966"/>
    </source>
</evidence>
<dbReference type="GO" id="GO:0003824">
    <property type="term" value="F:catalytic activity"/>
    <property type="evidence" value="ECO:0007669"/>
    <property type="project" value="InterPro"/>
</dbReference>
<name>A0A1F4TKJ0_UNCSA</name>
<dbReference type="SFLD" id="SFLDS00029">
    <property type="entry name" value="Radical_SAM"/>
    <property type="match status" value="1"/>
</dbReference>
<evidence type="ECO:0000256" key="3">
    <source>
        <dbReference type="ARBA" id="ARBA00022723"/>
    </source>
</evidence>
<dbReference type="EMBL" id="MEUI01000038">
    <property type="protein sequence ID" value="OGC33242.1"/>
    <property type="molecule type" value="Genomic_DNA"/>
</dbReference>
<dbReference type="GO" id="GO:0051539">
    <property type="term" value="F:4 iron, 4 sulfur cluster binding"/>
    <property type="evidence" value="ECO:0007669"/>
    <property type="project" value="UniProtKB-KW"/>
</dbReference>
<evidence type="ECO:0000259" key="6">
    <source>
        <dbReference type="PROSITE" id="PS51332"/>
    </source>
</evidence>
<feature type="domain" description="Radical SAM core" evidence="7">
    <location>
        <begin position="200"/>
        <end position="420"/>
    </location>
</feature>
<evidence type="ECO:0000313" key="8">
    <source>
        <dbReference type="EMBL" id="OGC33242.1"/>
    </source>
</evidence>
<keyword evidence="3" id="KW-0479">Metal-binding</keyword>
<dbReference type="GO" id="GO:0046872">
    <property type="term" value="F:metal ion binding"/>
    <property type="evidence" value="ECO:0007669"/>
    <property type="project" value="UniProtKB-KW"/>
</dbReference>
<dbReference type="Proteomes" id="UP000177309">
    <property type="component" value="Unassembled WGS sequence"/>
</dbReference>
<dbReference type="Pfam" id="PF02310">
    <property type="entry name" value="B12-binding"/>
    <property type="match status" value="1"/>
</dbReference>